<dbReference type="Proteomes" id="UP001195422">
    <property type="component" value="Unassembled WGS sequence"/>
</dbReference>
<evidence type="ECO:0000313" key="1">
    <source>
        <dbReference type="EMBL" id="MBP2399892.1"/>
    </source>
</evidence>
<name>A0ABS4XTS5_GLUPR</name>
<gene>
    <name evidence="1" type="ORF">JOF39_002973</name>
</gene>
<keyword evidence="2" id="KW-1185">Reference proteome</keyword>
<evidence type="ECO:0000313" key="2">
    <source>
        <dbReference type="Proteomes" id="UP001195422"/>
    </source>
</evidence>
<protein>
    <submittedName>
        <fullName evidence="1">Uncharacterized protein</fullName>
    </submittedName>
</protein>
<dbReference type="RefSeq" id="WP_188946869.1">
    <property type="nucleotide sequence ID" value="NZ_BMPH01000001.1"/>
</dbReference>
<comment type="caution">
    <text evidence="1">The sequence shown here is derived from an EMBL/GenBank/DDBJ whole genome shotgun (WGS) entry which is preliminary data.</text>
</comment>
<proteinExistence type="predicted"/>
<accession>A0ABS4XTS5</accession>
<reference evidence="1 2" key="1">
    <citation type="submission" date="2021-03" db="EMBL/GenBank/DDBJ databases">
        <title>Sequencing the genomes of 1000 actinobacteria strains.</title>
        <authorList>
            <person name="Klenk H.-P."/>
        </authorList>
    </citation>
    <scope>NUCLEOTIDE SEQUENCE [LARGE SCALE GENOMIC DNA]</scope>
    <source>
        <strain evidence="1 2">DSM 20168</strain>
    </source>
</reference>
<organism evidence="1 2">
    <name type="scientific">Glutamicibacter protophormiae</name>
    <name type="common">Brevibacterium protophormiae</name>
    <dbReference type="NCBI Taxonomy" id="37930"/>
    <lineage>
        <taxon>Bacteria</taxon>
        <taxon>Bacillati</taxon>
        <taxon>Actinomycetota</taxon>
        <taxon>Actinomycetes</taxon>
        <taxon>Micrococcales</taxon>
        <taxon>Micrococcaceae</taxon>
        <taxon>Glutamicibacter</taxon>
    </lineage>
</organism>
<sequence>MPALRAALPAGLQRVRMLVAFTTLELDGTRFTAAEFSVHVVAPFDSAV</sequence>
<dbReference type="EMBL" id="JAGIOJ010000001">
    <property type="protein sequence ID" value="MBP2399892.1"/>
    <property type="molecule type" value="Genomic_DNA"/>
</dbReference>